<organism evidence="2 3">
    <name type="scientific">Desulfosalsimonas propionicica</name>
    <dbReference type="NCBI Taxonomy" id="332175"/>
    <lineage>
        <taxon>Bacteria</taxon>
        <taxon>Pseudomonadati</taxon>
        <taxon>Thermodesulfobacteriota</taxon>
        <taxon>Desulfobacteria</taxon>
        <taxon>Desulfobacterales</taxon>
        <taxon>Desulfosalsimonadaceae</taxon>
        <taxon>Desulfosalsimonas</taxon>
    </lineage>
</organism>
<accession>A0A7W0CBE9</accession>
<dbReference type="SUPFAM" id="SSF143422">
    <property type="entry name" value="Transposase IS200-like"/>
    <property type="match status" value="1"/>
</dbReference>
<sequence>MARLSRIVIPGYPHHVIQRGNRRQKTFFRDADYRQYIRLMAEWCDKLGLQIWAYCLMPNHVHLIAVPGDESGLAKAIGEAHRRYTRYINFREGWRGYLWQGRFASYAMDQHYLIATARYVELNPVRAGIVKYPEDYPWSSANAHLSNQDDDLVKAAPLLNIIQNWEKFLASGMPAAEADSIKRHSKTGRPLGDDLFLETIGKLTGREVRPRKPGPKPKK</sequence>
<dbReference type="GO" id="GO:0003677">
    <property type="term" value="F:DNA binding"/>
    <property type="evidence" value="ECO:0007669"/>
    <property type="project" value="InterPro"/>
</dbReference>
<name>A0A7W0CBE9_9BACT</name>
<gene>
    <name evidence="2" type="ORF">HNR65_003012</name>
</gene>
<dbReference type="InterPro" id="IPR036515">
    <property type="entry name" value="Transposase_17_sf"/>
</dbReference>
<dbReference type="GO" id="GO:0004803">
    <property type="term" value="F:transposase activity"/>
    <property type="evidence" value="ECO:0007669"/>
    <property type="project" value="InterPro"/>
</dbReference>
<feature type="domain" description="Transposase IS200-like" evidence="1">
    <location>
        <begin position="9"/>
        <end position="123"/>
    </location>
</feature>
<dbReference type="Pfam" id="PF01797">
    <property type="entry name" value="Y1_Tnp"/>
    <property type="match status" value="1"/>
</dbReference>
<keyword evidence="3" id="KW-1185">Reference proteome</keyword>
<dbReference type="InterPro" id="IPR002686">
    <property type="entry name" value="Transposase_17"/>
</dbReference>
<dbReference type="EMBL" id="JACDUS010000011">
    <property type="protein sequence ID" value="MBA2882658.1"/>
    <property type="molecule type" value="Genomic_DNA"/>
</dbReference>
<evidence type="ECO:0000313" key="2">
    <source>
        <dbReference type="EMBL" id="MBA2882658.1"/>
    </source>
</evidence>
<dbReference type="PANTHER" id="PTHR34322">
    <property type="entry name" value="TRANSPOSASE, Y1_TNP DOMAIN-CONTAINING"/>
    <property type="match status" value="1"/>
</dbReference>
<comment type="caution">
    <text evidence="2">The sequence shown here is derived from an EMBL/GenBank/DDBJ whole genome shotgun (WGS) entry which is preliminary data.</text>
</comment>
<dbReference type="Gene3D" id="3.30.70.1290">
    <property type="entry name" value="Transposase IS200-like"/>
    <property type="match status" value="1"/>
</dbReference>
<evidence type="ECO:0000259" key="1">
    <source>
        <dbReference type="SMART" id="SM01321"/>
    </source>
</evidence>
<dbReference type="PANTHER" id="PTHR34322:SF2">
    <property type="entry name" value="TRANSPOSASE IS200-LIKE DOMAIN-CONTAINING PROTEIN"/>
    <property type="match status" value="1"/>
</dbReference>
<evidence type="ECO:0000313" key="3">
    <source>
        <dbReference type="Proteomes" id="UP000525298"/>
    </source>
</evidence>
<dbReference type="GO" id="GO:0006313">
    <property type="term" value="P:DNA transposition"/>
    <property type="evidence" value="ECO:0007669"/>
    <property type="project" value="InterPro"/>
</dbReference>
<dbReference type="AlphaFoldDB" id="A0A7W0CBE9"/>
<reference evidence="2 3" key="1">
    <citation type="submission" date="2020-07" db="EMBL/GenBank/DDBJ databases">
        <title>Genomic Encyclopedia of Type Strains, Phase IV (KMG-IV): sequencing the most valuable type-strain genomes for metagenomic binning, comparative biology and taxonomic classification.</title>
        <authorList>
            <person name="Goeker M."/>
        </authorList>
    </citation>
    <scope>NUCLEOTIDE SEQUENCE [LARGE SCALE GENOMIC DNA]</scope>
    <source>
        <strain evidence="2 3">DSM 17721</strain>
    </source>
</reference>
<dbReference type="Proteomes" id="UP000525298">
    <property type="component" value="Unassembled WGS sequence"/>
</dbReference>
<protein>
    <submittedName>
        <fullName evidence="2">Putative transposase</fullName>
    </submittedName>
</protein>
<dbReference type="RefSeq" id="WP_181552289.1">
    <property type="nucleotide sequence ID" value="NZ_JACDUS010000011.1"/>
</dbReference>
<proteinExistence type="predicted"/>
<dbReference type="SMART" id="SM01321">
    <property type="entry name" value="Y1_Tnp"/>
    <property type="match status" value="1"/>
</dbReference>